<dbReference type="InterPro" id="IPR001841">
    <property type="entry name" value="Znf_RING"/>
</dbReference>
<evidence type="ECO:0000256" key="14">
    <source>
        <dbReference type="ARBA" id="ARBA00024209"/>
    </source>
</evidence>
<evidence type="ECO:0000256" key="18">
    <source>
        <dbReference type="SAM" id="SignalP"/>
    </source>
</evidence>
<evidence type="ECO:0000256" key="2">
    <source>
        <dbReference type="ARBA" id="ARBA00004167"/>
    </source>
</evidence>
<dbReference type="InterPro" id="IPR013083">
    <property type="entry name" value="Znf_RING/FYVE/PHD"/>
</dbReference>
<dbReference type="PANTHER" id="PTHR46539">
    <property type="entry name" value="E3 UBIQUITIN-PROTEIN LIGASE ATL42"/>
    <property type="match status" value="1"/>
</dbReference>
<feature type="compositionally biased region" description="Basic and acidic residues" evidence="16">
    <location>
        <begin position="341"/>
        <end position="360"/>
    </location>
</feature>
<dbReference type="Gene3D" id="3.30.40.10">
    <property type="entry name" value="Zinc/RING finger domain, C3HC4 (zinc finger)"/>
    <property type="match status" value="1"/>
</dbReference>
<sequence length="429" mass="48654">MNHSSLFIASLLLVIIRGEAQTSVPQADGSQDLTSNFQPSLAVVIGILCIMFSATFMLILYAKFCYRGATFHAALQNGPGLLQPGASRFSGIDKTVIESLPFFKFSSLGGSRQGLECAVCLSKFEDIEVLRLLPKCRHAFHIDCIDQWLDKHSSCPLCRCKVSAEDLATLAYSHSMRSLMNLSEGRQDSNIELFVQREEIRQGSWRLSIGNSFRKPEKCNKEEQALIQEETEICTQYDKKLLHKFHHEIIVSDVVLKNRWSNVSSSDLIYLNSEMLNHSSSDRFSALDSKNGQLKAMRTLEDGQIVKIKEDMEIKRLFESKISTINKSLPSSIPLLPSTSDSKETKPVHDTSRGISPSERRSISEITAFSRFRNARTMIREPSLEGGSNVKEERLRQLWLRIARRTVQWFANRERRSEQTEPPKHTLPV</sequence>
<organism evidence="20 21">
    <name type="scientific">Erythroxylum novogranatense</name>
    <dbReference type="NCBI Taxonomy" id="1862640"/>
    <lineage>
        <taxon>Eukaryota</taxon>
        <taxon>Viridiplantae</taxon>
        <taxon>Streptophyta</taxon>
        <taxon>Embryophyta</taxon>
        <taxon>Tracheophyta</taxon>
        <taxon>Spermatophyta</taxon>
        <taxon>Magnoliopsida</taxon>
        <taxon>eudicotyledons</taxon>
        <taxon>Gunneridae</taxon>
        <taxon>Pentapetalae</taxon>
        <taxon>rosids</taxon>
        <taxon>fabids</taxon>
        <taxon>Malpighiales</taxon>
        <taxon>Erythroxylaceae</taxon>
        <taxon>Erythroxylum</taxon>
    </lineage>
</organism>
<evidence type="ECO:0000256" key="12">
    <source>
        <dbReference type="ARBA" id="ARBA00022989"/>
    </source>
</evidence>
<dbReference type="FunFam" id="3.30.40.10:FF:000285">
    <property type="entry name" value="RING-H2 finger protein ATL43"/>
    <property type="match status" value="1"/>
</dbReference>
<keyword evidence="9 15" id="KW-0863">Zinc-finger</keyword>
<evidence type="ECO:0000256" key="16">
    <source>
        <dbReference type="SAM" id="MobiDB-lite"/>
    </source>
</evidence>
<feature type="signal peptide" evidence="18">
    <location>
        <begin position="1"/>
        <end position="20"/>
    </location>
</feature>
<evidence type="ECO:0000256" key="17">
    <source>
        <dbReference type="SAM" id="Phobius"/>
    </source>
</evidence>
<dbReference type="PANTHER" id="PTHR46539:SF1">
    <property type="entry name" value="E3 UBIQUITIN-PROTEIN LIGASE ATL42"/>
    <property type="match status" value="1"/>
</dbReference>
<dbReference type="SMART" id="SM00184">
    <property type="entry name" value="RING"/>
    <property type="match status" value="1"/>
</dbReference>
<evidence type="ECO:0000313" key="21">
    <source>
        <dbReference type="Proteomes" id="UP001159364"/>
    </source>
</evidence>
<keyword evidence="8 18" id="KW-0732">Signal</keyword>
<keyword evidence="12 17" id="KW-1133">Transmembrane helix</keyword>
<keyword evidence="6 17" id="KW-0812">Transmembrane</keyword>
<feature type="transmembrane region" description="Helical" evidence="17">
    <location>
        <begin position="40"/>
        <end position="62"/>
    </location>
</feature>
<evidence type="ECO:0000256" key="13">
    <source>
        <dbReference type="ARBA" id="ARBA00023136"/>
    </source>
</evidence>
<keyword evidence="11" id="KW-0862">Zinc</keyword>
<dbReference type="SUPFAM" id="SSF57850">
    <property type="entry name" value="RING/U-box"/>
    <property type="match status" value="1"/>
</dbReference>
<evidence type="ECO:0000256" key="1">
    <source>
        <dbReference type="ARBA" id="ARBA00000900"/>
    </source>
</evidence>
<dbReference type="CDD" id="cd16461">
    <property type="entry name" value="RING-H2_EL5-like"/>
    <property type="match status" value="1"/>
</dbReference>
<feature type="region of interest" description="Disordered" evidence="16">
    <location>
        <begin position="333"/>
        <end position="360"/>
    </location>
</feature>
<feature type="domain" description="RING-type" evidence="19">
    <location>
        <begin position="117"/>
        <end position="159"/>
    </location>
</feature>
<accession>A0AAV8SFY2</accession>
<dbReference type="AlphaFoldDB" id="A0AAV8SFY2"/>
<dbReference type="GO" id="GO:0008270">
    <property type="term" value="F:zinc ion binding"/>
    <property type="evidence" value="ECO:0007669"/>
    <property type="project" value="UniProtKB-KW"/>
</dbReference>
<evidence type="ECO:0000256" key="15">
    <source>
        <dbReference type="PROSITE-ProRule" id="PRU00175"/>
    </source>
</evidence>
<keyword evidence="13 17" id="KW-0472">Membrane</keyword>
<evidence type="ECO:0000256" key="6">
    <source>
        <dbReference type="ARBA" id="ARBA00022692"/>
    </source>
</evidence>
<comment type="caution">
    <text evidence="20">The sequence shown here is derived from an EMBL/GenBank/DDBJ whole genome shotgun (WGS) entry which is preliminary data.</text>
</comment>
<feature type="chain" id="PRO_5043372930" description="RING-type E3 ubiquitin transferase" evidence="18">
    <location>
        <begin position="21"/>
        <end position="429"/>
    </location>
</feature>
<comment type="similarity">
    <text evidence="14">Belongs to the RING-type zinc finger family. ATL subfamily.</text>
</comment>
<comment type="subcellular location">
    <subcellularLocation>
        <location evidence="2">Membrane</location>
        <topology evidence="2">Single-pass membrane protein</topology>
    </subcellularLocation>
</comment>
<protein>
    <recommendedName>
        <fullName evidence="4">RING-type E3 ubiquitin transferase</fullName>
        <ecNumber evidence="4">2.3.2.27</ecNumber>
    </recommendedName>
</protein>
<evidence type="ECO:0000313" key="20">
    <source>
        <dbReference type="EMBL" id="KAJ8750840.1"/>
    </source>
</evidence>
<evidence type="ECO:0000256" key="8">
    <source>
        <dbReference type="ARBA" id="ARBA00022729"/>
    </source>
</evidence>
<evidence type="ECO:0000256" key="10">
    <source>
        <dbReference type="ARBA" id="ARBA00022786"/>
    </source>
</evidence>
<evidence type="ECO:0000259" key="19">
    <source>
        <dbReference type="PROSITE" id="PS50089"/>
    </source>
</evidence>
<keyword evidence="7" id="KW-0479">Metal-binding</keyword>
<evidence type="ECO:0000256" key="9">
    <source>
        <dbReference type="ARBA" id="ARBA00022771"/>
    </source>
</evidence>
<dbReference type="Proteomes" id="UP001159364">
    <property type="component" value="Linkage Group LG11"/>
</dbReference>
<keyword evidence="21" id="KW-1185">Reference proteome</keyword>
<keyword evidence="10" id="KW-0833">Ubl conjugation pathway</keyword>
<dbReference type="Pfam" id="PF13639">
    <property type="entry name" value="zf-RING_2"/>
    <property type="match status" value="1"/>
</dbReference>
<evidence type="ECO:0000256" key="7">
    <source>
        <dbReference type="ARBA" id="ARBA00022723"/>
    </source>
</evidence>
<proteinExistence type="inferred from homology"/>
<reference evidence="20 21" key="1">
    <citation type="submission" date="2021-09" db="EMBL/GenBank/DDBJ databases">
        <title>Genomic insights and catalytic innovation underlie evolution of tropane alkaloids biosynthesis.</title>
        <authorList>
            <person name="Wang Y.-J."/>
            <person name="Tian T."/>
            <person name="Huang J.-P."/>
            <person name="Huang S.-X."/>
        </authorList>
    </citation>
    <scope>NUCLEOTIDE SEQUENCE [LARGE SCALE GENOMIC DNA]</scope>
    <source>
        <strain evidence="20">KIB-2018</strain>
        <tissue evidence="20">Leaf</tissue>
    </source>
</reference>
<keyword evidence="5" id="KW-0808">Transferase</keyword>
<dbReference type="PROSITE" id="PS50089">
    <property type="entry name" value="ZF_RING_2"/>
    <property type="match status" value="1"/>
</dbReference>
<gene>
    <name evidence="20" type="ORF">K2173_016021</name>
</gene>
<dbReference type="EC" id="2.3.2.27" evidence="4"/>
<dbReference type="GO" id="GO:0016020">
    <property type="term" value="C:membrane"/>
    <property type="evidence" value="ECO:0007669"/>
    <property type="project" value="UniProtKB-SubCell"/>
</dbReference>
<evidence type="ECO:0000256" key="11">
    <source>
        <dbReference type="ARBA" id="ARBA00022833"/>
    </source>
</evidence>
<name>A0AAV8SFY2_9ROSI</name>
<evidence type="ECO:0000256" key="4">
    <source>
        <dbReference type="ARBA" id="ARBA00012483"/>
    </source>
</evidence>
<dbReference type="EMBL" id="JAIWQS010000011">
    <property type="protein sequence ID" value="KAJ8750840.1"/>
    <property type="molecule type" value="Genomic_DNA"/>
</dbReference>
<evidence type="ECO:0000256" key="5">
    <source>
        <dbReference type="ARBA" id="ARBA00022679"/>
    </source>
</evidence>
<comment type="catalytic activity">
    <reaction evidence="1">
        <text>S-ubiquitinyl-[E2 ubiquitin-conjugating enzyme]-L-cysteine + [acceptor protein]-L-lysine = [E2 ubiquitin-conjugating enzyme]-L-cysteine + N(6)-ubiquitinyl-[acceptor protein]-L-lysine.</text>
        <dbReference type="EC" id="2.3.2.27"/>
    </reaction>
</comment>
<dbReference type="GO" id="GO:0061630">
    <property type="term" value="F:ubiquitin protein ligase activity"/>
    <property type="evidence" value="ECO:0007669"/>
    <property type="project" value="UniProtKB-EC"/>
</dbReference>
<comment type="pathway">
    <text evidence="3">Protein modification; protein ubiquitination.</text>
</comment>
<evidence type="ECO:0000256" key="3">
    <source>
        <dbReference type="ARBA" id="ARBA00004906"/>
    </source>
</evidence>